<keyword evidence="3" id="KW-1185">Reference proteome</keyword>
<dbReference type="HOGENOM" id="CLU_450465_0_0_5"/>
<dbReference type="PANTHER" id="PTHR43581:SF4">
    <property type="entry name" value="ATP_GTP PHOSPHATASE"/>
    <property type="match status" value="1"/>
</dbReference>
<dbReference type="RefSeq" id="WP_012383902.1">
    <property type="nucleotide sequence ID" value="NC_010581.1"/>
</dbReference>
<reference evidence="3" key="1">
    <citation type="submission" date="2008-03" db="EMBL/GenBank/DDBJ databases">
        <title>Complete sequence of chromosome of Beijerinckia indica subsp. indica ATCC 9039.</title>
        <authorList>
            <consortium name="US DOE Joint Genome Institute"/>
            <person name="Copeland A."/>
            <person name="Lucas S."/>
            <person name="Lapidus A."/>
            <person name="Glavina del Rio T."/>
            <person name="Dalin E."/>
            <person name="Tice H."/>
            <person name="Bruce D."/>
            <person name="Goodwin L."/>
            <person name="Pitluck S."/>
            <person name="LaButti K."/>
            <person name="Schmutz J."/>
            <person name="Larimer F."/>
            <person name="Land M."/>
            <person name="Hauser L."/>
            <person name="Kyrpides N."/>
            <person name="Mikhailova N."/>
            <person name="Dunfield P.F."/>
            <person name="Dedysh S.N."/>
            <person name="Liesack W."/>
            <person name="Saw J.H."/>
            <person name="Alam M."/>
            <person name="Chen Y."/>
            <person name="Murrell J.C."/>
            <person name="Richardson P."/>
        </authorList>
    </citation>
    <scope>NUCLEOTIDE SEQUENCE [LARGE SCALE GENOMIC DNA]</scope>
    <source>
        <strain evidence="3">ATCC 9039 / DSM 1715 / NCIMB 8712</strain>
    </source>
</reference>
<gene>
    <name evidence="2" type="ordered locus">Bind_0896</name>
</gene>
<name>B2IHM4_BEII9</name>
<dbReference type="EMBL" id="CP001016">
    <property type="protein sequence ID" value="ACB94545.1"/>
    <property type="molecule type" value="Genomic_DNA"/>
</dbReference>
<dbReference type="InterPro" id="IPR051396">
    <property type="entry name" value="Bact_Antivir_Def_Nuclease"/>
</dbReference>
<evidence type="ECO:0000313" key="3">
    <source>
        <dbReference type="Proteomes" id="UP000001695"/>
    </source>
</evidence>
<dbReference type="OrthoDB" id="9789856at2"/>
<dbReference type="STRING" id="395963.Bind_0896"/>
<dbReference type="AlphaFoldDB" id="B2IHM4"/>
<dbReference type="Gene3D" id="3.40.50.300">
    <property type="entry name" value="P-loop containing nucleotide triphosphate hydrolases"/>
    <property type="match status" value="1"/>
</dbReference>
<reference evidence="2 3" key="2">
    <citation type="journal article" date="2010" name="J. Bacteriol.">
        <title>Complete genome sequence of Beijerinckia indica subsp. indica.</title>
        <authorList>
            <person name="Tamas I."/>
            <person name="Dedysh S.N."/>
            <person name="Liesack W."/>
            <person name="Stott M.B."/>
            <person name="Alam M."/>
            <person name="Murrell J.C."/>
            <person name="Dunfield P.F."/>
        </authorList>
    </citation>
    <scope>NUCLEOTIDE SEQUENCE [LARGE SCALE GENOMIC DNA]</scope>
    <source>
        <strain evidence="3">ATCC 9039 / DSM 1715 / NCIMB 8712</strain>
    </source>
</reference>
<dbReference type="Proteomes" id="UP000001695">
    <property type="component" value="Chromosome"/>
</dbReference>
<protein>
    <recommendedName>
        <fullName evidence="1">ATPase AAA-type core domain-containing protein</fullName>
    </recommendedName>
</protein>
<organism evidence="2 3">
    <name type="scientific">Beijerinckia indica subsp. indica (strain ATCC 9039 / DSM 1715 / NCIMB 8712)</name>
    <dbReference type="NCBI Taxonomy" id="395963"/>
    <lineage>
        <taxon>Bacteria</taxon>
        <taxon>Pseudomonadati</taxon>
        <taxon>Pseudomonadota</taxon>
        <taxon>Alphaproteobacteria</taxon>
        <taxon>Hyphomicrobiales</taxon>
        <taxon>Beijerinckiaceae</taxon>
        <taxon>Beijerinckia</taxon>
    </lineage>
</organism>
<feature type="domain" description="ATPase AAA-type core" evidence="1">
    <location>
        <begin position="23"/>
        <end position="395"/>
    </location>
</feature>
<dbReference type="PANTHER" id="PTHR43581">
    <property type="entry name" value="ATP/GTP PHOSPHATASE"/>
    <property type="match status" value="1"/>
</dbReference>
<dbReference type="eggNOG" id="COG1131">
    <property type="taxonomic scope" value="Bacteria"/>
</dbReference>
<accession>B2IHM4</accession>
<dbReference type="Pfam" id="PF13304">
    <property type="entry name" value="AAA_21"/>
    <property type="match status" value="1"/>
</dbReference>
<evidence type="ECO:0000313" key="2">
    <source>
        <dbReference type="EMBL" id="ACB94545.1"/>
    </source>
</evidence>
<dbReference type="InterPro" id="IPR027417">
    <property type="entry name" value="P-loop_NTPase"/>
</dbReference>
<proteinExistence type="predicted"/>
<dbReference type="InterPro" id="IPR003959">
    <property type="entry name" value="ATPase_AAA_core"/>
</dbReference>
<dbReference type="KEGG" id="bid:Bind_0896"/>
<dbReference type="GO" id="GO:0016887">
    <property type="term" value="F:ATP hydrolysis activity"/>
    <property type="evidence" value="ECO:0007669"/>
    <property type="project" value="InterPro"/>
</dbReference>
<evidence type="ECO:0000259" key="1">
    <source>
        <dbReference type="Pfam" id="PF13304"/>
    </source>
</evidence>
<dbReference type="SUPFAM" id="SSF52540">
    <property type="entry name" value="P-loop containing nucleoside triphosphate hydrolases"/>
    <property type="match status" value="1"/>
</dbReference>
<sequence length="672" mass="74183">MKLKVVRPHLSIQPFDEVELPDLTILVGLNGSGKSHLLQAIEIGAAETDLFPSLPGFHAGHPATIPPGSIVRIENSFITADIFSGAVLSSIAGGHNPNHQLNHRLLNFDILRKTVLADSLSNLENALGCPISSYLSSEEDPWQFGYDAILTKAGITVGSRKALEIKEAFDDAQSKLTIHLTQPGHPLDADLHALRLLVKDVAEILRISPLEVTKMQVLSRNCWGGFSIFEPQISLVIARYRDAMAQNDLYTCADRRNGTSNGLSDNAFREHYGHPPWELVSEFIQSFGLAYRVTAPALELSQPYTFSLERTDTGATVQFGALSSGEKVLLRFALSLFPFDPLRISIIRPRLLLLDEMDASLHPEMAYRWLKGISDGLVQKLGIKCILTTHSPTTVALADEESLFQKVPGTSQPQKISKQKALNGLTYGVPILSIDFSGRRQVFVESDTDAAIYETIYTLIKTRLNMPRELNFISTGMRIKDNNEINAGCTIVTNIVQNLAGKGNQSVFGLIDWDGTATPDQRIKVLASGTHYTLENVLLDPLLISFLLIRDGAPADRQVRSYSNLDTLNGTELQALADTVQDVLVLPGDDSNKRLNTYISGQKIEVKNSYTTMSGHDLETILADKFPSLKRYTKNRGHLVRKMVNTILLDYPGFCPAVIRDIFQEISSAHIE</sequence>
<dbReference type="GO" id="GO:0005524">
    <property type="term" value="F:ATP binding"/>
    <property type="evidence" value="ECO:0007669"/>
    <property type="project" value="InterPro"/>
</dbReference>